<gene>
    <name evidence="2" type="ORF">SLS60_009516</name>
</gene>
<evidence type="ECO:0008006" key="4">
    <source>
        <dbReference type="Google" id="ProtNLM"/>
    </source>
</evidence>
<sequence>MPPVRSPSPSPSDSTTVVNDALSENVEIETTGTQAPILVDNSAVEHGQDVPPSSFPVLEMDSGGAPNANEEVAVMMRELEEMSGRPRTPTELSGEEEVEDLESLCKSLEQLLTPSPKQVTAKPNAAETQSEPAFIVGPTLQRIKSEQRGDLGISQNVLYYATALQLEKVGAKWEVAQGWTAYLFSAGASGYDAVRKKQQVVKKANAELDALIQQVLDEEAIYWANQEKDLLPRRLLLSNISAGADAEEVALFFSEFRYDIQDIKMLSRDPLSRTQTAHVDMYTRGAARQASYAMGSIFGLIVKIRLATEGD</sequence>
<dbReference type="CDD" id="cd00590">
    <property type="entry name" value="RRM_SF"/>
    <property type="match status" value="1"/>
</dbReference>
<evidence type="ECO:0000313" key="3">
    <source>
        <dbReference type="Proteomes" id="UP001521785"/>
    </source>
</evidence>
<accession>A0ABR3QUH9</accession>
<evidence type="ECO:0000313" key="2">
    <source>
        <dbReference type="EMBL" id="KAL1595826.1"/>
    </source>
</evidence>
<dbReference type="Proteomes" id="UP001521785">
    <property type="component" value="Unassembled WGS sequence"/>
</dbReference>
<feature type="coiled-coil region" evidence="1">
    <location>
        <begin position="194"/>
        <end position="221"/>
    </location>
</feature>
<reference evidence="2 3" key="1">
    <citation type="submission" date="2024-02" db="EMBL/GenBank/DDBJ databases">
        <title>De novo assembly and annotation of 12 fungi associated with fruit tree decline syndrome in Ontario, Canada.</title>
        <authorList>
            <person name="Sulman M."/>
            <person name="Ellouze W."/>
            <person name="Ilyukhin E."/>
        </authorList>
    </citation>
    <scope>NUCLEOTIDE SEQUENCE [LARGE SCALE GENOMIC DNA]</scope>
    <source>
        <strain evidence="2 3">M42-189</strain>
    </source>
</reference>
<dbReference type="EMBL" id="JAKJXO020000015">
    <property type="protein sequence ID" value="KAL1595826.1"/>
    <property type="molecule type" value="Genomic_DNA"/>
</dbReference>
<comment type="caution">
    <text evidence="2">The sequence shown here is derived from an EMBL/GenBank/DDBJ whole genome shotgun (WGS) entry which is preliminary data.</text>
</comment>
<organism evidence="2 3">
    <name type="scientific">Paraconiothyrium brasiliense</name>
    <dbReference type="NCBI Taxonomy" id="300254"/>
    <lineage>
        <taxon>Eukaryota</taxon>
        <taxon>Fungi</taxon>
        <taxon>Dikarya</taxon>
        <taxon>Ascomycota</taxon>
        <taxon>Pezizomycotina</taxon>
        <taxon>Dothideomycetes</taxon>
        <taxon>Pleosporomycetidae</taxon>
        <taxon>Pleosporales</taxon>
        <taxon>Massarineae</taxon>
        <taxon>Didymosphaeriaceae</taxon>
        <taxon>Paraconiothyrium</taxon>
    </lineage>
</organism>
<proteinExistence type="predicted"/>
<dbReference type="InterPro" id="IPR035979">
    <property type="entry name" value="RBD_domain_sf"/>
</dbReference>
<dbReference type="SUPFAM" id="SSF54928">
    <property type="entry name" value="RNA-binding domain, RBD"/>
    <property type="match status" value="1"/>
</dbReference>
<evidence type="ECO:0000256" key="1">
    <source>
        <dbReference type="SAM" id="Coils"/>
    </source>
</evidence>
<keyword evidence="3" id="KW-1185">Reference proteome</keyword>
<name>A0ABR3QUH9_9PLEO</name>
<keyword evidence="1" id="KW-0175">Coiled coil</keyword>
<protein>
    <recommendedName>
        <fullName evidence="4">RRM domain-containing protein</fullName>
    </recommendedName>
</protein>